<dbReference type="InterPro" id="IPR019658">
    <property type="entry name" value="DUF2515"/>
</dbReference>
<name>A0ABT5V8W1_9BACI</name>
<protein>
    <submittedName>
        <fullName evidence="1">DUF2515 domain-containing protein</fullName>
    </submittedName>
</protein>
<comment type="caution">
    <text evidence="1">The sequence shown here is derived from an EMBL/GenBank/DDBJ whole genome shotgun (WGS) entry which is preliminary data.</text>
</comment>
<sequence>MWQKENGIVSTIKKKTIDGNIDNISRTKAYLKYYKNNQEIWWALLASMVSRNAGWNMTDLKSNWYETLITPQYSYTLFLTFERANWLIFSDAYPQLLIYEVSKKEKQPLFHLLPYFDVSEFMIREWNIFWNSGNLERLCTALIINEQHLIQGPVIEHPFYSSHVFKSLPYFLVEHLHFNTVLFPTFEGNLYGFSVDKFQKVERRIELGKKLAWLLFKSEQSSPIHRFALQVEPTGSRRDYEKYVKWKILKHTPILRTAYSPVLHQRHDYGDWSLSTRNVKRFFKSWTEPRREYRLTSWYQQKMAELFIAMKIETTLIKAFR</sequence>
<dbReference type="EMBL" id="JAOTPO010000001">
    <property type="protein sequence ID" value="MDE5411875.1"/>
    <property type="molecule type" value="Genomic_DNA"/>
</dbReference>
<evidence type="ECO:0000313" key="1">
    <source>
        <dbReference type="EMBL" id="MDE5411875.1"/>
    </source>
</evidence>
<proteinExistence type="predicted"/>
<dbReference type="RefSeq" id="WP_275116510.1">
    <property type="nucleotide sequence ID" value="NZ_JAOTPO010000001.1"/>
</dbReference>
<dbReference type="Proteomes" id="UP001148125">
    <property type="component" value="Unassembled WGS sequence"/>
</dbReference>
<reference evidence="1" key="1">
    <citation type="submission" date="2024-05" db="EMBL/GenBank/DDBJ databases">
        <title>Alkalihalobacillus sp. strain MEB203 novel alkaliphilic bacterium from Lonar Lake, India.</title>
        <authorList>
            <person name="Joshi A."/>
            <person name="Thite S."/>
            <person name="Mengade P."/>
        </authorList>
    </citation>
    <scope>NUCLEOTIDE SEQUENCE</scope>
    <source>
        <strain evidence="1">MEB 203</strain>
    </source>
</reference>
<keyword evidence="2" id="KW-1185">Reference proteome</keyword>
<evidence type="ECO:0000313" key="2">
    <source>
        <dbReference type="Proteomes" id="UP001148125"/>
    </source>
</evidence>
<gene>
    <name evidence="1" type="ORF">N7Z68_00580</name>
</gene>
<accession>A0ABT5V8W1</accession>
<organism evidence="1 2">
    <name type="scientific">Alkalihalobacterium chitinilyticum</name>
    <dbReference type="NCBI Taxonomy" id="2980103"/>
    <lineage>
        <taxon>Bacteria</taxon>
        <taxon>Bacillati</taxon>
        <taxon>Bacillota</taxon>
        <taxon>Bacilli</taxon>
        <taxon>Bacillales</taxon>
        <taxon>Bacillaceae</taxon>
        <taxon>Alkalihalobacterium</taxon>
    </lineage>
</organism>
<dbReference type="Pfam" id="PF10720">
    <property type="entry name" value="DUF2515"/>
    <property type="match status" value="1"/>
</dbReference>